<protein>
    <recommendedName>
        <fullName evidence="4">EF-hand domain-containing protein</fullName>
    </recommendedName>
</protein>
<accession>V6LHA5</accession>
<reference evidence="1 2" key="1">
    <citation type="journal article" date="2014" name="PLoS Genet.">
        <title>The Genome of Spironucleus salmonicida Highlights a Fish Pathogen Adapted to Fluctuating Environments.</title>
        <authorList>
            <person name="Xu F."/>
            <person name="Jerlstrom-Hultqvist J."/>
            <person name="Einarsson E."/>
            <person name="Astvaldsson A."/>
            <person name="Svard S.G."/>
            <person name="Andersson J.O."/>
        </authorList>
    </citation>
    <scope>NUCLEOTIDE SEQUENCE</scope>
    <source>
        <strain evidence="2">ATCC 50377</strain>
    </source>
</reference>
<evidence type="ECO:0008006" key="4">
    <source>
        <dbReference type="Google" id="ProtNLM"/>
    </source>
</evidence>
<dbReference type="EMBL" id="AUWU02000005">
    <property type="protein sequence ID" value="KAH0572933.1"/>
    <property type="molecule type" value="Genomic_DNA"/>
</dbReference>
<dbReference type="SUPFAM" id="SSF47473">
    <property type="entry name" value="EF-hand"/>
    <property type="match status" value="1"/>
</dbReference>
<dbReference type="InterPro" id="IPR011992">
    <property type="entry name" value="EF-hand-dom_pair"/>
</dbReference>
<proteinExistence type="predicted"/>
<dbReference type="AlphaFoldDB" id="V6LHA5"/>
<evidence type="ECO:0000313" key="3">
    <source>
        <dbReference type="Proteomes" id="UP000018208"/>
    </source>
</evidence>
<organism evidence="1">
    <name type="scientific">Spironucleus salmonicida</name>
    <dbReference type="NCBI Taxonomy" id="348837"/>
    <lineage>
        <taxon>Eukaryota</taxon>
        <taxon>Metamonada</taxon>
        <taxon>Diplomonadida</taxon>
        <taxon>Hexamitidae</taxon>
        <taxon>Hexamitinae</taxon>
        <taxon>Spironucleus</taxon>
    </lineage>
</organism>
<dbReference type="EMBL" id="KI546146">
    <property type="protein sequence ID" value="EST43101.1"/>
    <property type="molecule type" value="Genomic_DNA"/>
</dbReference>
<name>V6LHA5_9EUKA</name>
<dbReference type="VEuPathDB" id="GiardiaDB:SS50377_25048"/>
<reference evidence="2" key="2">
    <citation type="submission" date="2020-12" db="EMBL/GenBank/DDBJ databases">
        <title>New Spironucleus salmonicida genome in near-complete chromosomes.</title>
        <authorList>
            <person name="Xu F."/>
            <person name="Kurt Z."/>
            <person name="Jimenez-Gonzalez A."/>
            <person name="Astvaldsson A."/>
            <person name="Andersson J.O."/>
            <person name="Svard S.G."/>
        </authorList>
    </citation>
    <scope>NUCLEOTIDE SEQUENCE</scope>
    <source>
        <strain evidence="2">ATCC 50377</strain>
    </source>
</reference>
<keyword evidence="3" id="KW-1185">Reference proteome</keyword>
<sequence length="217" mass="25571">MGCGADTVPLADAQFIPEQEKDHRDDMLINSLRHYIDPKQFDDCAQTFTAFIRNLKNEATKHDVSEYLNQLPLIIYDQHQVEKDKLILKQIFAPSSLEDFTFIPDQISFNTFLHLMVTYNNQQEQYESADLYKIPMQIKFKLSLLFLERDTSNSGSIRRKELGDICRILKFEQQAFEMIDQTMEIEDEFKYLPTMLLLQTAYVVNKFAKDDFQEIEE</sequence>
<dbReference type="Proteomes" id="UP000018208">
    <property type="component" value="Unassembled WGS sequence"/>
</dbReference>
<evidence type="ECO:0000313" key="2">
    <source>
        <dbReference type="EMBL" id="KAH0572933.1"/>
    </source>
</evidence>
<evidence type="ECO:0000313" key="1">
    <source>
        <dbReference type="EMBL" id="EST43101.1"/>
    </source>
</evidence>
<dbReference type="Gene3D" id="1.10.238.10">
    <property type="entry name" value="EF-hand"/>
    <property type="match status" value="1"/>
</dbReference>
<gene>
    <name evidence="1" type="ORF">SS50377_17258</name>
    <name evidence="2" type="ORF">SS50377_25048</name>
</gene>